<dbReference type="Gene3D" id="3.30.565.10">
    <property type="entry name" value="Histidine kinase-like ATPase, C-terminal domain"/>
    <property type="match status" value="1"/>
</dbReference>
<protein>
    <recommendedName>
        <fullName evidence="3">Histidine kinase/HSP90-like ATPase domain-containing protein</fullName>
    </recommendedName>
</protein>
<dbReference type="InterPro" id="IPR003594">
    <property type="entry name" value="HATPase_dom"/>
</dbReference>
<keyword evidence="1" id="KW-0418">Kinase</keyword>
<comment type="caution">
    <text evidence="4">The sequence shown here is derived from an EMBL/GenBank/DDBJ whole genome shotgun (WGS) entry which is preliminary data.</text>
</comment>
<dbReference type="Proteomes" id="UP001160499">
    <property type="component" value="Unassembled WGS sequence"/>
</dbReference>
<dbReference type="Pfam" id="PF13581">
    <property type="entry name" value="HATPase_c_2"/>
    <property type="match status" value="1"/>
</dbReference>
<accession>A0ABT6LJW0</accession>
<dbReference type="InterPro" id="IPR036890">
    <property type="entry name" value="HATPase_C_sf"/>
</dbReference>
<reference evidence="4 5" key="1">
    <citation type="submission" date="2023-04" db="EMBL/GenBank/DDBJ databases">
        <title>Forest soil microbial communities from Buena Vista Peninsula, Colon Province, Panama.</title>
        <authorList>
            <person name="Bouskill N."/>
        </authorList>
    </citation>
    <scope>NUCLEOTIDE SEQUENCE [LARGE SCALE GENOMIC DNA]</scope>
    <source>
        <strain evidence="4 5">GGS1</strain>
    </source>
</reference>
<dbReference type="InterPro" id="IPR050267">
    <property type="entry name" value="Anti-sigma-factor_SerPK"/>
</dbReference>
<feature type="region of interest" description="Disordered" evidence="2">
    <location>
        <begin position="164"/>
        <end position="302"/>
    </location>
</feature>
<keyword evidence="5" id="KW-1185">Reference proteome</keyword>
<feature type="region of interest" description="Disordered" evidence="2">
    <location>
        <begin position="332"/>
        <end position="372"/>
    </location>
</feature>
<feature type="compositionally biased region" description="Gly residues" evidence="2">
    <location>
        <begin position="281"/>
        <end position="297"/>
    </location>
</feature>
<evidence type="ECO:0000313" key="4">
    <source>
        <dbReference type="EMBL" id="MDH6216250.1"/>
    </source>
</evidence>
<evidence type="ECO:0000259" key="3">
    <source>
        <dbReference type="Pfam" id="PF13581"/>
    </source>
</evidence>
<gene>
    <name evidence="4" type="ORF">M2283_003567</name>
</gene>
<evidence type="ECO:0000256" key="1">
    <source>
        <dbReference type="ARBA" id="ARBA00022527"/>
    </source>
</evidence>
<evidence type="ECO:0000256" key="2">
    <source>
        <dbReference type="SAM" id="MobiDB-lite"/>
    </source>
</evidence>
<dbReference type="PANTHER" id="PTHR35526">
    <property type="entry name" value="ANTI-SIGMA-F FACTOR RSBW-RELATED"/>
    <property type="match status" value="1"/>
</dbReference>
<dbReference type="SUPFAM" id="SSF55874">
    <property type="entry name" value="ATPase domain of HSP90 chaperone/DNA topoisomerase II/histidine kinase"/>
    <property type="match status" value="1"/>
</dbReference>
<organism evidence="4 5">
    <name type="scientific">Streptomyces pseudovenezuelae</name>
    <dbReference type="NCBI Taxonomy" id="67350"/>
    <lineage>
        <taxon>Bacteria</taxon>
        <taxon>Bacillati</taxon>
        <taxon>Actinomycetota</taxon>
        <taxon>Actinomycetes</taxon>
        <taxon>Kitasatosporales</taxon>
        <taxon>Streptomycetaceae</taxon>
        <taxon>Streptomyces</taxon>
        <taxon>Streptomyces aurantiacus group</taxon>
    </lineage>
</organism>
<feature type="domain" description="Histidine kinase/HSP90-like ATPase" evidence="3">
    <location>
        <begin position="44"/>
        <end position="146"/>
    </location>
</feature>
<dbReference type="PANTHER" id="PTHR35526:SF3">
    <property type="entry name" value="ANTI-SIGMA-F FACTOR RSBW"/>
    <property type="match status" value="1"/>
</dbReference>
<keyword evidence="1" id="KW-0808">Transferase</keyword>
<dbReference type="CDD" id="cd16936">
    <property type="entry name" value="HATPase_RsbW-like"/>
    <property type="match status" value="1"/>
</dbReference>
<name>A0ABT6LJW0_9ACTN</name>
<evidence type="ECO:0000313" key="5">
    <source>
        <dbReference type="Proteomes" id="UP001160499"/>
    </source>
</evidence>
<sequence length="372" mass="37465">MASVIPSAPLGTDAAAGPLGLGAAAGAAPHGAAAAERRFRFELAAHPGSPAQARRLARARLTGWSVCEDICDTAALVISELVTNAIVHTASSLIVCELHDGDDLVRIAVRDEGCAPGEPHPSPARPEEEHGRGLLLIDGLCHAWGAQEHGLGLLVWAELPRKADSPRHDCGPCNDLGWGARPKPGPADGPDEEDEPEGHHTLPFDEDGIGDGNSADVRAPSPDGRVGTADDASGPAPDGRTPGSGDMRTTHQAGVGAQPSGERSEGPGSAGVTPRLDGRADGPGGVGVPRLDGGSGESGDVRAVSLGGQARESWGVGAPRVGGRVAGSWGVRAPRAGGPAQESWGVGAPRVGGSGDVGVPPSDGSRRDRGHE</sequence>
<keyword evidence="1" id="KW-0723">Serine/threonine-protein kinase</keyword>
<proteinExistence type="predicted"/>
<dbReference type="EMBL" id="JARXVH010000005">
    <property type="protein sequence ID" value="MDH6216250.1"/>
    <property type="molecule type" value="Genomic_DNA"/>
</dbReference>